<dbReference type="EMBL" id="PXYK01000013">
    <property type="protein sequence ID" value="PSJ58777.1"/>
    <property type="molecule type" value="Genomic_DNA"/>
</dbReference>
<keyword evidence="4" id="KW-0804">Transcription</keyword>
<evidence type="ECO:0000256" key="2">
    <source>
        <dbReference type="ARBA" id="ARBA00023015"/>
    </source>
</evidence>
<dbReference type="InterPro" id="IPR014284">
    <property type="entry name" value="RNA_pol_sigma-70_dom"/>
</dbReference>
<protein>
    <submittedName>
        <fullName evidence="7">RNA polymerase subunit sigma-70</fullName>
    </submittedName>
</protein>
<evidence type="ECO:0000259" key="5">
    <source>
        <dbReference type="Pfam" id="PF04542"/>
    </source>
</evidence>
<dbReference type="OrthoDB" id="9803470at2"/>
<organism evidence="7 8">
    <name type="scientific">Kumtagia ephedrae</name>
    <dbReference type="NCBI Taxonomy" id="2116701"/>
    <lineage>
        <taxon>Bacteria</taxon>
        <taxon>Pseudomonadati</taxon>
        <taxon>Pseudomonadota</taxon>
        <taxon>Alphaproteobacteria</taxon>
        <taxon>Hyphomicrobiales</taxon>
        <taxon>Phyllobacteriaceae</taxon>
        <taxon>Kumtagia</taxon>
    </lineage>
</organism>
<accession>A0A2P7S8I1</accession>
<feature type="domain" description="RNA polymerase sigma factor 70 region 4 type 2" evidence="6">
    <location>
        <begin position="153"/>
        <end position="205"/>
    </location>
</feature>
<dbReference type="GO" id="GO:0006352">
    <property type="term" value="P:DNA-templated transcription initiation"/>
    <property type="evidence" value="ECO:0007669"/>
    <property type="project" value="InterPro"/>
</dbReference>
<dbReference type="InterPro" id="IPR013249">
    <property type="entry name" value="RNA_pol_sigma70_r4_t2"/>
</dbReference>
<dbReference type="NCBIfam" id="TIGR02937">
    <property type="entry name" value="sigma70-ECF"/>
    <property type="match status" value="1"/>
</dbReference>
<keyword evidence="8" id="KW-1185">Reference proteome</keyword>
<proteinExistence type="inferred from homology"/>
<dbReference type="Proteomes" id="UP000241229">
    <property type="component" value="Unassembled WGS sequence"/>
</dbReference>
<dbReference type="InterPro" id="IPR039425">
    <property type="entry name" value="RNA_pol_sigma-70-like"/>
</dbReference>
<name>A0A2P7S8I1_9HYPH</name>
<dbReference type="Pfam" id="PF04542">
    <property type="entry name" value="Sigma70_r2"/>
    <property type="match status" value="1"/>
</dbReference>
<evidence type="ECO:0000259" key="6">
    <source>
        <dbReference type="Pfam" id="PF08281"/>
    </source>
</evidence>
<dbReference type="GO" id="GO:0003677">
    <property type="term" value="F:DNA binding"/>
    <property type="evidence" value="ECO:0007669"/>
    <property type="project" value="InterPro"/>
</dbReference>
<dbReference type="Gene3D" id="1.10.10.10">
    <property type="entry name" value="Winged helix-like DNA-binding domain superfamily/Winged helix DNA-binding domain"/>
    <property type="match status" value="1"/>
</dbReference>
<evidence type="ECO:0000256" key="3">
    <source>
        <dbReference type="ARBA" id="ARBA00023082"/>
    </source>
</evidence>
<dbReference type="SUPFAM" id="SSF88659">
    <property type="entry name" value="Sigma3 and sigma4 domains of RNA polymerase sigma factors"/>
    <property type="match status" value="1"/>
</dbReference>
<dbReference type="Pfam" id="PF08281">
    <property type="entry name" value="Sigma70_r4_2"/>
    <property type="match status" value="1"/>
</dbReference>
<gene>
    <name evidence="7" type="ORF">C7I84_14980</name>
</gene>
<dbReference type="InterPro" id="IPR013325">
    <property type="entry name" value="RNA_pol_sigma_r2"/>
</dbReference>
<feature type="domain" description="RNA polymerase sigma-70 region 2" evidence="5">
    <location>
        <begin position="65"/>
        <end position="123"/>
    </location>
</feature>
<keyword evidence="3" id="KW-0731">Sigma factor</keyword>
<dbReference type="AlphaFoldDB" id="A0A2P7S8I1"/>
<keyword evidence="2" id="KW-0805">Transcription regulation</keyword>
<reference evidence="7 8" key="1">
    <citation type="submission" date="2018-03" db="EMBL/GenBank/DDBJ databases">
        <title>The draft genome of Mesorhizobium sp. 6GN-30.</title>
        <authorList>
            <person name="Liu L."/>
            <person name="Li L."/>
            <person name="Wang T."/>
            <person name="Zhang X."/>
            <person name="Liang L."/>
        </authorList>
    </citation>
    <scope>NUCLEOTIDE SEQUENCE [LARGE SCALE GENOMIC DNA]</scope>
    <source>
        <strain evidence="7 8">6GN30</strain>
    </source>
</reference>
<dbReference type="InterPro" id="IPR036388">
    <property type="entry name" value="WH-like_DNA-bd_sf"/>
</dbReference>
<dbReference type="GO" id="GO:0016987">
    <property type="term" value="F:sigma factor activity"/>
    <property type="evidence" value="ECO:0007669"/>
    <property type="project" value="UniProtKB-KW"/>
</dbReference>
<comment type="caution">
    <text evidence="7">The sequence shown here is derived from an EMBL/GenBank/DDBJ whole genome shotgun (WGS) entry which is preliminary data.</text>
</comment>
<dbReference type="CDD" id="cd06171">
    <property type="entry name" value="Sigma70_r4"/>
    <property type="match status" value="1"/>
</dbReference>
<evidence type="ECO:0000256" key="4">
    <source>
        <dbReference type="ARBA" id="ARBA00023163"/>
    </source>
</evidence>
<evidence type="ECO:0000256" key="1">
    <source>
        <dbReference type="ARBA" id="ARBA00010641"/>
    </source>
</evidence>
<evidence type="ECO:0000313" key="8">
    <source>
        <dbReference type="Proteomes" id="UP000241229"/>
    </source>
</evidence>
<dbReference type="PANTHER" id="PTHR43133">
    <property type="entry name" value="RNA POLYMERASE ECF-TYPE SIGMA FACTO"/>
    <property type="match status" value="1"/>
</dbReference>
<dbReference type="Gene3D" id="1.10.1740.10">
    <property type="match status" value="1"/>
</dbReference>
<sequence length="237" mass="26216">MLQSADPSDRVSDGTSAKARIHALLEPRRAPRIAGLNLRFRPGKPLLKISSSSATRDDASIVDLIPALRAFARTFYRNPTDADDLVQDTLVKALNSFDSFEPGTRMKSWMFTIMRNTFYTRVKVYSREAPGAADCVAVRPAVEASQEWSVKSREVKEAIDRLPPHHREVLVLIGVLGVSYEETAQICGCAMGTVKSRLNRARLHILAELGEASAQSLVESGPKFTSARYEADTTRPR</sequence>
<dbReference type="SUPFAM" id="SSF88946">
    <property type="entry name" value="Sigma2 domain of RNA polymerase sigma factors"/>
    <property type="match status" value="1"/>
</dbReference>
<comment type="similarity">
    <text evidence="1">Belongs to the sigma-70 factor family. ECF subfamily.</text>
</comment>
<evidence type="ECO:0000313" key="7">
    <source>
        <dbReference type="EMBL" id="PSJ58777.1"/>
    </source>
</evidence>
<dbReference type="PANTHER" id="PTHR43133:SF25">
    <property type="entry name" value="RNA POLYMERASE SIGMA FACTOR RFAY-RELATED"/>
    <property type="match status" value="1"/>
</dbReference>
<dbReference type="InterPro" id="IPR007627">
    <property type="entry name" value="RNA_pol_sigma70_r2"/>
</dbReference>
<dbReference type="InterPro" id="IPR013324">
    <property type="entry name" value="RNA_pol_sigma_r3/r4-like"/>
</dbReference>